<name>A0ACB9TAK7_HOLOL</name>
<sequence>MPFTHLEKCDMMECYIVCNKNSLQARERYGVLFPTRNLPDRRYFLLLYRKFRSNENVFKKTRTKKQFIISEATEINVLAFFEANPNNAINDLKEESGLSLGTIHNILKKHNDIVELASTSLKRKHNETPSKIAKVYDIGRHESVDDEPINRKTLKTSEIPEVEEALFIWFKQQRNRNAPISGDILKQKAQFFYHEITKKTDFRASHGWFQNLKKRHGIRYMQMSGEKVSANESEIQEFIGKLDAKIIELGLDPEQIYNATKPDAILNSAFAWEQVKSTTLIKSWKNIWPNNPHLATCNPASNNSESILEAALEICNEVELAPASIEEFRTWIVEDNLATDVTDAEIIQEVTTEDDEVIQEAVLEKNFTISCNEALSATRTLLRWCEEKELDFSNISMLKGIQEQIMTDCLHKNKQKKITEFFNV</sequence>
<dbReference type="EMBL" id="CM043018">
    <property type="protein sequence ID" value="KAI4463865.1"/>
    <property type="molecule type" value="Genomic_DNA"/>
</dbReference>
<reference evidence="1" key="1">
    <citation type="submission" date="2022-04" db="EMBL/GenBank/DDBJ databases">
        <title>Chromosome-scale genome assembly of Holotrichia oblita Faldermann.</title>
        <authorList>
            <person name="Rongchong L."/>
        </authorList>
    </citation>
    <scope>NUCLEOTIDE SEQUENCE</scope>
    <source>
        <strain evidence="1">81SQS9</strain>
    </source>
</reference>
<dbReference type="Proteomes" id="UP001056778">
    <property type="component" value="Chromosome 4"/>
</dbReference>
<keyword evidence="2" id="KW-1185">Reference proteome</keyword>
<protein>
    <submittedName>
        <fullName evidence="1">Uncharacterized protein</fullName>
    </submittedName>
</protein>
<gene>
    <name evidence="1" type="ORF">MML48_4g00003543</name>
</gene>
<proteinExistence type="predicted"/>
<accession>A0ACB9TAK7</accession>
<comment type="caution">
    <text evidence="1">The sequence shown here is derived from an EMBL/GenBank/DDBJ whole genome shotgun (WGS) entry which is preliminary data.</text>
</comment>
<organism evidence="1 2">
    <name type="scientific">Holotrichia oblita</name>
    <name type="common">Chafer beetle</name>
    <dbReference type="NCBI Taxonomy" id="644536"/>
    <lineage>
        <taxon>Eukaryota</taxon>
        <taxon>Metazoa</taxon>
        <taxon>Ecdysozoa</taxon>
        <taxon>Arthropoda</taxon>
        <taxon>Hexapoda</taxon>
        <taxon>Insecta</taxon>
        <taxon>Pterygota</taxon>
        <taxon>Neoptera</taxon>
        <taxon>Endopterygota</taxon>
        <taxon>Coleoptera</taxon>
        <taxon>Polyphaga</taxon>
        <taxon>Scarabaeiformia</taxon>
        <taxon>Scarabaeidae</taxon>
        <taxon>Melolonthinae</taxon>
        <taxon>Holotrichia</taxon>
    </lineage>
</organism>
<evidence type="ECO:0000313" key="1">
    <source>
        <dbReference type="EMBL" id="KAI4463865.1"/>
    </source>
</evidence>
<evidence type="ECO:0000313" key="2">
    <source>
        <dbReference type="Proteomes" id="UP001056778"/>
    </source>
</evidence>